<dbReference type="SUPFAM" id="SSF53649">
    <property type="entry name" value="Alkaline phosphatase-like"/>
    <property type="match status" value="1"/>
</dbReference>
<feature type="binding site" evidence="6">
    <location>
        <begin position="176"/>
        <end position="178"/>
    </location>
    <ligand>
        <name>substrate</name>
    </ligand>
</feature>
<dbReference type="InterPro" id="IPR017850">
    <property type="entry name" value="Alkaline_phosphatase_core_sf"/>
</dbReference>
<evidence type="ECO:0000256" key="6">
    <source>
        <dbReference type="PIRSR" id="PIRSR031924-51"/>
    </source>
</evidence>
<evidence type="ECO:0000256" key="3">
    <source>
        <dbReference type="ARBA" id="ARBA00022729"/>
    </source>
</evidence>
<evidence type="ECO:0000313" key="9">
    <source>
        <dbReference type="Proteomes" id="UP000188729"/>
    </source>
</evidence>
<dbReference type="AlphaFoldDB" id="A0A1V2EY05"/>
<dbReference type="Gene3D" id="3.40.720.10">
    <property type="entry name" value="Alkaline Phosphatase, subunit A"/>
    <property type="match status" value="1"/>
</dbReference>
<organism evidence="8 9">
    <name type="scientific">Sphingomonas jeddahensis</name>
    <dbReference type="NCBI Taxonomy" id="1915074"/>
    <lineage>
        <taxon>Bacteria</taxon>
        <taxon>Pseudomonadati</taxon>
        <taxon>Pseudomonadota</taxon>
        <taxon>Alphaproteobacteria</taxon>
        <taxon>Sphingomonadales</taxon>
        <taxon>Sphingomonadaceae</taxon>
        <taxon>Sphingomonas</taxon>
    </lineage>
</organism>
<keyword evidence="8" id="KW-0378">Hydrolase</keyword>
<feature type="chain" id="PRO_5012730948" description="Alkaline phosphatase" evidence="7">
    <location>
        <begin position="21"/>
        <end position="555"/>
    </location>
</feature>
<name>A0A1V2EY05_9SPHN</name>
<reference evidence="8 9" key="1">
    <citation type="submission" date="2016-11" db="EMBL/GenBank/DDBJ databases">
        <title>Genome sequence of Sphingomonas jeddahensis G39.</title>
        <authorList>
            <person name="Poehlein A."/>
            <person name="Wuebbeler J.H."/>
            <person name="Steinbuechel A."/>
            <person name="Daniel R."/>
        </authorList>
    </citation>
    <scope>NUCLEOTIDE SEQUENCE [LARGE SCALE GENOMIC DNA]</scope>
    <source>
        <strain evidence="8 9">G39</strain>
    </source>
</reference>
<keyword evidence="3 7" id="KW-0732">Signal</keyword>
<sequence length="555" mass="58855">MKAFAAALLASIALPLTAGAAAAQEAALESAQPAAPPTLGTPRTPPKLIVAISVDQFSADLFAQYRNRFTDGFARLLQGAVFPSGYQSHAATETCPGHSTILTGMRPNHTGIVANNWINQKAPREDKEVYCAENESVPGTDHNNYKPADLHLKVPTLGEMMKAANPASRVVSVAGKDRAAIMMGGHKVDELWFWGGKDFISYDGRRVPPAVQRGRDAVAKLIAQPQEPLPVPSFCRPLMQPIQVGNQTIGNTRFARAAGDTRAFRASPALDGAVFAIAAGLIQDMKLGQGSAPDIISIGASATDYIGHAYGPGGGETCLQMAELDKTLGGFFAALDSWGLDYEVVLTADHGGHDVAERQQQRAMPMEARVTTDVSVKAIGEAIGKQLGIAGPVLLGSEGDVYVADSVPANREQAVIAEAAKRLRAHPQVAAAFTREEIAAATIPTTPPETWTLAQRAHASYDPARSGDILILLNPRVTGIPTPGPGYVATHGSPWDYDRRVPILFWRKDMAGFEQPQSVETVDIVPTLAATISLPVRGLDGRCLDLDSGPGDTCR</sequence>
<feature type="signal peptide" evidence="7">
    <location>
        <begin position="1"/>
        <end position="20"/>
    </location>
</feature>
<dbReference type="Gene3D" id="3.30.1360.150">
    <property type="match status" value="1"/>
</dbReference>
<dbReference type="STRING" id="1915074.SPHI_07930"/>
<evidence type="ECO:0000256" key="1">
    <source>
        <dbReference type="ARBA" id="ARBA00022553"/>
    </source>
</evidence>
<dbReference type="CDD" id="cd16016">
    <property type="entry name" value="AP-SPAP"/>
    <property type="match status" value="1"/>
</dbReference>
<dbReference type="GO" id="GO:0046872">
    <property type="term" value="F:metal ion binding"/>
    <property type="evidence" value="ECO:0007669"/>
    <property type="project" value="UniProtKB-KW"/>
</dbReference>
<evidence type="ECO:0000256" key="7">
    <source>
        <dbReference type="SAM" id="SignalP"/>
    </source>
</evidence>
<keyword evidence="4" id="KW-0862">Zinc</keyword>
<accession>A0A1V2EY05</accession>
<comment type="cofactor">
    <cofactor evidence="4">
        <name>Zn(2+)</name>
        <dbReference type="ChEBI" id="CHEBI:29105"/>
    </cofactor>
    <text evidence="4">Binds 2 Zn(2+) ions.</text>
</comment>
<comment type="caution">
    <text evidence="8">The sequence shown here is derived from an EMBL/GenBank/DDBJ whole genome shotgun (WGS) entry which is preliminary data.</text>
</comment>
<keyword evidence="1 5" id="KW-0597">Phosphoprotein</keyword>
<dbReference type="PANTHER" id="PTHR10151:SF120">
    <property type="entry name" value="BIS(5'-ADENOSYL)-TRIPHOSPHATASE"/>
    <property type="match status" value="1"/>
</dbReference>
<dbReference type="Pfam" id="PF01663">
    <property type="entry name" value="Phosphodiest"/>
    <property type="match status" value="1"/>
</dbReference>
<evidence type="ECO:0000313" key="8">
    <source>
        <dbReference type="EMBL" id="ONF97355.1"/>
    </source>
</evidence>
<keyword evidence="2 4" id="KW-0479">Metal-binding</keyword>
<dbReference type="PIRSF" id="PIRSF031924">
    <property type="entry name" value="Pi-irrepressible_AP"/>
    <property type="match status" value="1"/>
</dbReference>
<comment type="function">
    <text evidence="4">Alkaline phosphatase with broad substrate specificity.</text>
</comment>
<gene>
    <name evidence="8" type="primary">phoK</name>
    <name evidence="8" type="ORF">SPHI_07930</name>
</gene>
<dbReference type="GO" id="GO:0004035">
    <property type="term" value="F:alkaline phosphatase activity"/>
    <property type="evidence" value="ECO:0007669"/>
    <property type="project" value="UniProtKB-EC"/>
</dbReference>
<dbReference type="RefSeq" id="WP_076743554.1">
    <property type="nucleotide sequence ID" value="NZ_MPSB01000002.1"/>
</dbReference>
<comment type="catalytic activity">
    <reaction evidence="4">
        <text>a phosphate monoester + H2O = an alcohol + phosphate</text>
        <dbReference type="Rhea" id="RHEA:15017"/>
        <dbReference type="ChEBI" id="CHEBI:15377"/>
        <dbReference type="ChEBI" id="CHEBI:30879"/>
        <dbReference type="ChEBI" id="CHEBI:43474"/>
        <dbReference type="ChEBI" id="CHEBI:67140"/>
        <dbReference type="EC" id="3.1.3.1"/>
    </reaction>
</comment>
<dbReference type="EMBL" id="MPSB01000002">
    <property type="protein sequence ID" value="ONF97355.1"/>
    <property type="molecule type" value="Genomic_DNA"/>
</dbReference>
<feature type="active site" description="Phosphothreonine intermediate" evidence="5">
    <location>
        <position position="94"/>
    </location>
</feature>
<protein>
    <recommendedName>
        <fullName evidence="4">Alkaline phosphatase</fullName>
        <ecNumber evidence="4">3.1.3.1</ecNumber>
    </recommendedName>
</protein>
<evidence type="ECO:0000256" key="5">
    <source>
        <dbReference type="PIRSR" id="PIRSR031924-50"/>
    </source>
</evidence>
<dbReference type="Proteomes" id="UP000188729">
    <property type="component" value="Unassembled WGS sequence"/>
</dbReference>
<feature type="binding site" evidence="6">
    <location>
        <position position="115"/>
    </location>
    <ligand>
        <name>substrate</name>
    </ligand>
</feature>
<dbReference type="InterPro" id="IPR026263">
    <property type="entry name" value="Alkaline_phosphatase_prok"/>
</dbReference>
<proteinExistence type="predicted"/>
<dbReference type="PANTHER" id="PTHR10151">
    <property type="entry name" value="ECTONUCLEOTIDE PYROPHOSPHATASE/PHOSPHODIESTERASE"/>
    <property type="match status" value="1"/>
</dbReference>
<dbReference type="OrthoDB" id="9766127at2"/>
<evidence type="ECO:0000256" key="2">
    <source>
        <dbReference type="ARBA" id="ARBA00022723"/>
    </source>
</evidence>
<evidence type="ECO:0000256" key="4">
    <source>
        <dbReference type="PIRNR" id="PIRNR031924"/>
    </source>
</evidence>
<dbReference type="EC" id="3.1.3.1" evidence="4"/>
<keyword evidence="9" id="KW-1185">Reference proteome</keyword>
<dbReference type="InterPro" id="IPR002591">
    <property type="entry name" value="Phosphodiest/P_Trfase"/>
</dbReference>